<evidence type="ECO:0000313" key="5">
    <source>
        <dbReference type="EMBL" id="AEH50457.1"/>
    </source>
</evidence>
<dbReference type="Proteomes" id="UP000006804">
    <property type="component" value="Chromosome"/>
</dbReference>
<evidence type="ECO:0000256" key="3">
    <source>
        <dbReference type="ARBA" id="ARBA00022705"/>
    </source>
</evidence>
<evidence type="ECO:0000256" key="1">
    <source>
        <dbReference type="ARBA" id="ARBA00022679"/>
    </source>
</evidence>
<proteinExistence type="predicted"/>
<accession>F7YWU7</accession>
<dbReference type="Gene3D" id="1.20.272.10">
    <property type="match status" value="1"/>
</dbReference>
<dbReference type="GO" id="GO:0009360">
    <property type="term" value="C:DNA polymerase III complex"/>
    <property type="evidence" value="ECO:0007669"/>
    <property type="project" value="TreeGrafter"/>
</dbReference>
<dbReference type="OrthoDB" id="41758at2"/>
<keyword evidence="2" id="KW-0548">Nucleotidyltransferase</keyword>
<dbReference type="EMBL" id="CP002351">
    <property type="protein sequence ID" value="AEH50457.1"/>
    <property type="molecule type" value="Genomic_DNA"/>
</dbReference>
<organism evidence="5 6">
    <name type="scientific">Pseudothermotoga thermarum DSM 5069</name>
    <dbReference type="NCBI Taxonomy" id="688269"/>
    <lineage>
        <taxon>Bacteria</taxon>
        <taxon>Thermotogati</taxon>
        <taxon>Thermotogota</taxon>
        <taxon>Thermotogae</taxon>
        <taxon>Thermotogales</taxon>
        <taxon>Thermotogaceae</taxon>
        <taxon>Pseudothermotoga</taxon>
    </lineage>
</organism>
<dbReference type="GO" id="GO:0003887">
    <property type="term" value="F:DNA-directed DNA polymerase activity"/>
    <property type="evidence" value="ECO:0007669"/>
    <property type="project" value="UniProtKB-KW"/>
</dbReference>
<dbReference type="InterPro" id="IPR005790">
    <property type="entry name" value="DNA_polIII_delta"/>
</dbReference>
<reference evidence="5 6" key="1">
    <citation type="submission" date="2010-11" db="EMBL/GenBank/DDBJ databases">
        <title>The complete genome of Thermotoga thermarum DSM 5069.</title>
        <authorList>
            <consortium name="US DOE Joint Genome Institute (JGI-PGF)"/>
            <person name="Lucas S."/>
            <person name="Copeland A."/>
            <person name="Lapidus A."/>
            <person name="Bruce D."/>
            <person name="Goodwin L."/>
            <person name="Pitluck S."/>
            <person name="Kyrpides N."/>
            <person name="Mavromatis K."/>
            <person name="Ivanova N."/>
            <person name="Zeytun A."/>
            <person name="Brettin T."/>
            <person name="Detter J.C."/>
            <person name="Tapia R."/>
            <person name="Han C."/>
            <person name="Land M."/>
            <person name="Hauser L."/>
            <person name="Markowitz V."/>
            <person name="Cheng J.-F."/>
            <person name="Hugenholtz P."/>
            <person name="Woyke T."/>
            <person name="Wu D."/>
            <person name="Spring S."/>
            <person name="Schroeder M."/>
            <person name="Brambilla E."/>
            <person name="Klenk H.-P."/>
            <person name="Eisen J.A."/>
        </authorList>
    </citation>
    <scope>NUCLEOTIDE SEQUENCE [LARGE SCALE GENOMIC DNA]</scope>
    <source>
        <strain evidence="5 6">DSM 5069</strain>
    </source>
</reference>
<dbReference type="eggNOG" id="COG1466">
    <property type="taxonomic scope" value="Bacteria"/>
</dbReference>
<dbReference type="GO" id="GO:0003677">
    <property type="term" value="F:DNA binding"/>
    <property type="evidence" value="ECO:0007669"/>
    <property type="project" value="InterPro"/>
</dbReference>
<keyword evidence="4" id="KW-0239">DNA-directed DNA polymerase</keyword>
<name>F7YWU7_9THEM</name>
<evidence type="ECO:0000313" key="6">
    <source>
        <dbReference type="Proteomes" id="UP000006804"/>
    </source>
</evidence>
<dbReference type="HOGENOM" id="CLU_888159_0_0_0"/>
<evidence type="ECO:0000256" key="2">
    <source>
        <dbReference type="ARBA" id="ARBA00022695"/>
    </source>
</evidence>
<gene>
    <name evidence="5" type="ORF">Theth_0362</name>
</gene>
<protein>
    <submittedName>
        <fullName evidence="5">DNA polymerase III delta</fullName>
    </submittedName>
</protein>
<evidence type="ECO:0000256" key="4">
    <source>
        <dbReference type="ARBA" id="ARBA00022932"/>
    </source>
</evidence>
<dbReference type="KEGG" id="tta:Theth_0362"/>
<dbReference type="PANTHER" id="PTHR34388:SF1">
    <property type="entry name" value="DNA POLYMERASE III SUBUNIT DELTA"/>
    <property type="match status" value="1"/>
</dbReference>
<sequence length="314" mass="36534">MALICLAGDAQVLKDEYVKNLCEKEKLQRIPVDSSQAEKAFAMLQQANFLIPNCLIDVVDFDDWKKSEKDSFIKEAVKNPSVKVVIRTLQPIKDVETVLLELPKPWQDEEWLEYTKKRFAKHGLKFDEKAVRKFLKLTGFNDLVIEREIEKLSNVGQFVDEELVEKITFDYSKAQIDELCFAISSLNKVEAFKLAKGCFEEYEPILICAALAKHFLDLFKVIISVQRKSKYTWPDLKNYSTILSMPIPRLAKFLGFEFKAQSHTAVNHVEIYTPEKLEEVFLRLYLVDLEVKTSTRPLLIFEMFLSWFFTYMGV</sequence>
<dbReference type="PANTHER" id="PTHR34388">
    <property type="entry name" value="DNA POLYMERASE III SUBUNIT DELTA"/>
    <property type="match status" value="1"/>
</dbReference>
<keyword evidence="3" id="KW-0235">DNA replication</keyword>
<dbReference type="RefSeq" id="WP_013931680.1">
    <property type="nucleotide sequence ID" value="NC_015707.1"/>
</dbReference>
<dbReference type="PATRIC" id="fig|688269.3.peg.373"/>
<dbReference type="STRING" id="688269.Theth_0362"/>
<dbReference type="AlphaFoldDB" id="F7YWU7"/>
<keyword evidence="1" id="KW-0808">Transferase</keyword>
<keyword evidence="6" id="KW-1185">Reference proteome</keyword>
<dbReference type="GO" id="GO:0006261">
    <property type="term" value="P:DNA-templated DNA replication"/>
    <property type="evidence" value="ECO:0007669"/>
    <property type="project" value="TreeGrafter"/>
</dbReference>